<dbReference type="Proteomes" id="UP000195557">
    <property type="component" value="Unassembled WGS sequence"/>
</dbReference>
<accession>A0A1Y5I933</accession>
<gene>
    <name evidence="2" type="ORF">BE221DRAFT_194360</name>
</gene>
<protein>
    <submittedName>
        <fullName evidence="2">Uncharacterized protein</fullName>
    </submittedName>
</protein>
<evidence type="ECO:0000256" key="1">
    <source>
        <dbReference type="SAM" id="MobiDB-lite"/>
    </source>
</evidence>
<feature type="compositionally biased region" description="Acidic residues" evidence="1">
    <location>
        <begin position="264"/>
        <end position="274"/>
    </location>
</feature>
<feature type="compositionally biased region" description="Basic residues" evidence="1">
    <location>
        <begin position="231"/>
        <end position="240"/>
    </location>
</feature>
<proteinExistence type="predicted"/>
<dbReference type="EMBL" id="KZ155830">
    <property type="protein sequence ID" value="OUS43662.1"/>
    <property type="molecule type" value="Genomic_DNA"/>
</dbReference>
<dbReference type="AlphaFoldDB" id="A0A1Y5I933"/>
<name>A0A1Y5I933_OSTTA</name>
<organism evidence="2">
    <name type="scientific">Ostreococcus tauri</name>
    <name type="common">Marine green alga</name>
    <dbReference type="NCBI Taxonomy" id="70448"/>
    <lineage>
        <taxon>Eukaryota</taxon>
        <taxon>Viridiplantae</taxon>
        <taxon>Chlorophyta</taxon>
        <taxon>Mamiellophyceae</taxon>
        <taxon>Mamiellales</taxon>
        <taxon>Bathycoccaceae</taxon>
        <taxon>Ostreococcus</taxon>
    </lineage>
</organism>
<sequence>MKRPRIADGTMRTMKDIFRDAEDGARTPSARRRTSTGGERRVLACARATGTETFDDFTTNFISNEALEASGGAERKSRTDAARRDDALANAIECEFANEDVGKVRVPRRETYERLVEGILRPGRGRTRTRTARRLTRILRECETRSRATSVATNASSSRLTVITTAEAWTPMMRSDAMAAEDARGLASPRSPGWTKKRGVESDWTFFLDLLERSAYDGKCTKDTVGDAHARRSSRARTTRKKDSDDDSVDDSDDDSKASASSVSEDDEDPDEESAVAWSDAHVGAKLLFLHSSALLTRDANCRLRAFETWRDIPDSAMKLATEAMLYKLIVEGAPTEGERSALFATLVDVASLAGERAGADLDAVDDGNGRATPSNASLESTRDACGAENCSVREISSAARDVLDAIVRLIDACESLRSSNNPRVHGKVRTQLEDAYAEAWKRGAGSRSRLHSDEAKRVFMREIRDPKSRLIRAREILARRVERRHAPGIVEGGVGSATDGRGAADVFNYVADDVVRAVKSQQSSEGGGDFPGAYVALGTVVACAAHGALRLDPSAKSYADALARCADAFQAEADRSDCTDRVACASASLALARAFAEKSSA</sequence>
<feature type="region of interest" description="Disordered" evidence="1">
    <location>
        <begin position="222"/>
        <end position="276"/>
    </location>
</feature>
<feature type="compositionally biased region" description="Acidic residues" evidence="1">
    <location>
        <begin position="245"/>
        <end position="254"/>
    </location>
</feature>
<reference evidence="2" key="1">
    <citation type="submission" date="2017-04" db="EMBL/GenBank/DDBJ databases">
        <title>Population genomics of picophytoplankton unveils novel chromosome hypervariability.</title>
        <authorList>
            <consortium name="DOE Joint Genome Institute"/>
            <person name="Blanc-Mathieu R."/>
            <person name="Krasovec M."/>
            <person name="Hebrard M."/>
            <person name="Yau S."/>
            <person name="Desgranges E."/>
            <person name="Martin J."/>
            <person name="Schackwitz W."/>
            <person name="Kuo A."/>
            <person name="Salin G."/>
            <person name="Donnadieu C."/>
            <person name="Desdevises Y."/>
            <person name="Sanchez-Ferandin S."/>
            <person name="Moreau H."/>
            <person name="Rivals E."/>
            <person name="Grigoriev I.V."/>
            <person name="Grimsley N."/>
            <person name="Eyre-Walker A."/>
            <person name="Piganeau G."/>
        </authorList>
    </citation>
    <scope>NUCLEOTIDE SEQUENCE [LARGE SCALE GENOMIC DNA]</scope>
    <source>
        <strain evidence="2">RCC 1115</strain>
    </source>
</reference>
<evidence type="ECO:0000313" key="2">
    <source>
        <dbReference type="EMBL" id="OUS43662.1"/>
    </source>
</evidence>